<dbReference type="SUPFAM" id="SSF160443">
    <property type="entry name" value="SMR domain-like"/>
    <property type="match status" value="1"/>
</dbReference>
<reference evidence="4" key="1">
    <citation type="submission" date="2021-01" db="EMBL/GenBank/DDBJ databases">
        <authorList>
            <person name="Corre E."/>
            <person name="Pelletier E."/>
            <person name="Niang G."/>
            <person name="Scheremetjew M."/>
            <person name="Finn R."/>
            <person name="Kale V."/>
            <person name="Holt S."/>
            <person name="Cochrane G."/>
            <person name="Meng A."/>
            <person name="Brown T."/>
            <person name="Cohen L."/>
        </authorList>
    </citation>
    <scope>NUCLEOTIDE SEQUENCE</scope>
    <source>
        <strain evidence="4">MM31A-1</strain>
    </source>
</reference>
<feature type="domain" description="C3H1-type" evidence="3">
    <location>
        <begin position="625"/>
        <end position="648"/>
    </location>
</feature>
<keyword evidence="1" id="KW-0862">Zinc</keyword>
<evidence type="ECO:0000256" key="2">
    <source>
        <dbReference type="SAM" id="MobiDB-lite"/>
    </source>
</evidence>
<protein>
    <recommendedName>
        <fullName evidence="3">C3H1-type domain-containing protein</fullName>
    </recommendedName>
</protein>
<feature type="region of interest" description="Disordered" evidence="2">
    <location>
        <begin position="740"/>
        <end position="760"/>
    </location>
</feature>
<feature type="compositionally biased region" description="Low complexity" evidence="2">
    <location>
        <begin position="679"/>
        <end position="690"/>
    </location>
</feature>
<dbReference type="PROSITE" id="PS50103">
    <property type="entry name" value="ZF_C3H1"/>
    <property type="match status" value="2"/>
</dbReference>
<dbReference type="Gene3D" id="4.10.1000.10">
    <property type="entry name" value="Zinc finger, CCCH-type"/>
    <property type="match status" value="1"/>
</dbReference>
<feature type="region of interest" description="Disordered" evidence="2">
    <location>
        <begin position="395"/>
        <end position="417"/>
    </location>
</feature>
<dbReference type="Gene3D" id="3.30.1370.110">
    <property type="match status" value="1"/>
</dbReference>
<keyword evidence="1" id="KW-0479">Metal-binding</keyword>
<name>A0A7S3V5R5_9STRA</name>
<sequence length="951" mass="102650">MEENMTTININTNIAAASASPATSTSSPAFESTLTSYASRILRIKSPSTASIDASVGPYVTSVLRSALGDCDASSASVEDSDFLESSIPEEYDALMELMMEQCEMQREGASSALHCIAKAIQTGQFEDLPLFSFDVSGNQQLPRRRNIHVGAGSNLTHRRGTMVGNGIGMGIGGGMGNGFSTGMGMGGYRSKFRSKSMGAEHDYGEEETINFLGEMLQRSGTTLPSWSVGIQHDDSDSPGNSYVGRGAAGGVIIEEDEDPSFHFEEDEAPIKSTPIKDNGGRVESPSPLTSMHLSNDSNKTPRPGTNIKGGNFMLEGFSPFWTAEEKRVVEELKNLPAPNFSFTPLKPDRLIPVDLLGVIDDPVTPANDLKSVVGMNGNDKKMGIRTRTIAPVSEERGADSNAGNVLSPSVKEKSPSLPTLMSISKVKKTSPLNGNEDSVENMIGRNVISSPLASSHVSKVTTTPIDLPQAQVLMSTRLSSGKGKKNKKKKDNDLAAALFTRPRARSMQCYHEEKSPKLKPMAPPPVSQIGMSNLSCSAAAVMNNSIPALFQKQLDSAVEILLAMNYDVCRDAAYEAALVSNADVNIAQHVIDGALAAPPVCRHMLNDGCYRSDCHFSHDVDGHTCLFWLRGRCGKGDSGCRFMHGFSEKLLDGVDLDARKRTPNKESRSSSAGAFFLSPSQTSSNTSASKPIPVRTANLVQHNMKTSFSLSSSFERKTFLDSSASVSETHLINFLSGVSRASPDQSRNGSKLSAQTEKHDVTDGISFAPALTPTQMQQKRNIPTPTFSFASIASKGYSQKKSFNNSATKSGNLNKLLNDTSNEKKTVRIPQSLWTSTHHRSSTAFHISDPLARFREVNSSQKDDVLDLHFQSVKTFPLVLANILPEKLRRNGQVWVITGSGHHVHRGSHQKTGGVLETAVIGWLVSNEYNFLKGKDKNGYGGAVLVQTSR</sequence>
<evidence type="ECO:0000313" key="4">
    <source>
        <dbReference type="EMBL" id="CAE0458885.1"/>
    </source>
</evidence>
<dbReference type="InterPro" id="IPR036063">
    <property type="entry name" value="Smr_dom_sf"/>
</dbReference>
<feature type="region of interest" description="Disordered" evidence="2">
    <location>
        <begin position="662"/>
        <end position="691"/>
    </location>
</feature>
<dbReference type="EMBL" id="HBIO01005297">
    <property type="protein sequence ID" value="CAE0458885.1"/>
    <property type="molecule type" value="Transcribed_RNA"/>
</dbReference>
<feature type="compositionally biased region" description="Polar residues" evidence="2">
    <location>
        <begin position="287"/>
        <end position="301"/>
    </location>
</feature>
<accession>A0A7S3V5R5</accession>
<feature type="compositionally biased region" description="Polar residues" evidence="2">
    <location>
        <begin position="743"/>
        <end position="756"/>
    </location>
</feature>
<gene>
    <name evidence="4" type="ORF">CDEB00056_LOCUS3726</name>
</gene>
<evidence type="ECO:0000259" key="3">
    <source>
        <dbReference type="PROSITE" id="PS50103"/>
    </source>
</evidence>
<dbReference type="AlphaFoldDB" id="A0A7S3V5R5"/>
<feature type="zinc finger region" description="C3H1-type" evidence="1">
    <location>
        <begin position="625"/>
        <end position="648"/>
    </location>
</feature>
<dbReference type="GO" id="GO:0008270">
    <property type="term" value="F:zinc ion binding"/>
    <property type="evidence" value="ECO:0007669"/>
    <property type="project" value="UniProtKB-KW"/>
</dbReference>
<feature type="region of interest" description="Disordered" evidence="2">
    <location>
        <begin position="269"/>
        <end position="310"/>
    </location>
</feature>
<evidence type="ECO:0000256" key="1">
    <source>
        <dbReference type="PROSITE-ProRule" id="PRU00723"/>
    </source>
</evidence>
<dbReference type="InterPro" id="IPR000571">
    <property type="entry name" value="Znf_CCCH"/>
</dbReference>
<feature type="zinc finger region" description="C3H1-type" evidence="1">
    <location>
        <begin position="596"/>
        <end position="622"/>
    </location>
</feature>
<organism evidence="4">
    <name type="scientific">Chaetoceros debilis</name>
    <dbReference type="NCBI Taxonomy" id="122233"/>
    <lineage>
        <taxon>Eukaryota</taxon>
        <taxon>Sar</taxon>
        <taxon>Stramenopiles</taxon>
        <taxon>Ochrophyta</taxon>
        <taxon>Bacillariophyta</taxon>
        <taxon>Coscinodiscophyceae</taxon>
        <taxon>Chaetocerotophycidae</taxon>
        <taxon>Chaetocerotales</taxon>
        <taxon>Chaetocerotaceae</taxon>
        <taxon>Chaetoceros</taxon>
    </lineage>
</organism>
<proteinExistence type="predicted"/>
<keyword evidence="1" id="KW-0863">Zinc-finger</keyword>
<feature type="domain" description="C3H1-type" evidence="3">
    <location>
        <begin position="596"/>
        <end position="622"/>
    </location>
</feature>